<reference evidence="1 2" key="1">
    <citation type="submission" date="2013-11" db="EMBL/GenBank/DDBJ databases">
        <title>The Genome Sequence of Phytophthora parasitica P10297.</title>
        <authorList>
            <consortium name="The Broad Institute Genomics Platform"/>
            <person name="Russ C."/>
            <person name="Tyler B."/>
            <person name="Panabieres F."/>
            <person name="Shan W."/>
            <person name="Tripathy S."/>
            <person name="Grunwald N."/>
            <person name="Machado M."/>
            <person name="Johnson C.S."/>
            <person name="Walker B."/>
            <person name="Young S.K."/>
            <person name="Zeng Q."/>
            <person name="Gargeya S."/>
            <person name="Fitzgerald M."/>
            <person name="Haas B."/>
            <person name="Abouelleil A."/>
            <person name="Allen A.W."/>
            <person name="Alvarado L."/>
            <person name="Arachchi H.M."/>
            <person name="Berlin A.M."/>
            <person name="Chapman S.B."/>
            <person name="Gainer-Dewar J."/>
            <person name="Goldberg J."/>
            <person name="Griggs A."/>
            <person name="Gujja S."/>
            <person name="Hansen M."/>
            <person name="Howarth C."/>
            <person name="Imamovic A."/>
            <person name="Ireland A."/>
            <person name="Larimer J."/>
            <person name="McCowan C."/>
            <person name="Murphy C."/>
            <person name="Pearson M."/>
            <person name="Poon T.W."/>
            <person name="Priest M."/>
            <person name="Roberts A."/>
            <person name="Saif S."/>
            <person name="Shea T."/>
            <person name="Sisk P."/>
            <person name="Sykes S."/>
            <person name="Wortman J."/>
            <person name="Nusbaum C."/>
            <person name="Birren B."/>
        </authorList>
    </citation>
    <scope>NUCLEOTIDE SEQUENCE [LARGE SCALE GENOMIC DNA]</scope>
    <source>
        <strain evidence="1 2">P10297</strain>
    </source>
</reference>
<dbReference type="GO" id="GO:0003676">
    <property type="term" value="F:nucleic acid binding"/>
    <property type="evidence" value="ECO:0007669"/>
    <property type="project" value="InterPro"/>
</dbReference>
<accession>W2Y7M7</accession>
<proteinExistence type="predicted"/>
<gene>
    <name evidence="1" type="ORF">F442_20003</name>
</gene>
<dbReference type="PANTHER" id="PTHR47169">
    <property type="entry name" value="OS01G0541250 PROTEIN"/>
    <property type="match status" value="1"/>
</dbReference>
<dbReference type="Gene3D" id="3.30.420.10">
    <property type="entry name" value="Ribonuclease H-like superfamily/Ribonuclease H"/>
    <property type="match status" value="1"/>
</dbReference>
<comment type="caution">
    <text evidence="1">The sequence shown here is derived from an EMBL/GenBank/DDBJ whole genome shotgun (WGS) entry which is preliminary data.</text>
</comment>
<name>W2Y7M7_PHYNI</name>
<dbReference type="InterPro" id="IPR036397">
    <property type="entry name" value="RNaseH_sf"/>
</dbReference>
<dbReference type="AlphaFoldDB" id="W2Y7M7"/>
<evidence type="ECO:0000313" key="2">
    <source>
        <dbReference type="Proteomes" id="UP000018948"/>
    </source>
</evidence>
<evidence type="ECO:0000313" key="1">
    <source>
        <dbReference type="EMBL" id="ETP31110.1"/>
    </source>
</evidence>
<organism evidence="1 2">
    <name type="scientific">Phytophthora nicotianae P10297</name>
    <dbReference type="NCBI Taxonomy" id="1317064"/>
    <lineage>
        <taxon>Eukaryota</taxon>
        <taxon>Sar</taxon>
        <taxon>Stramenopiles</taxon>
        <taxon>Oomycota</taxon>
        <taxon>Peronosporomycetes</taxon>
        <taxon>Peronosporales</taxon>
        <taxon>Peronosporaceae</taxon>
        <taxon>Phytophthora</taxon>
    </lineage>
</organism>
<dbReference type="EMBL" id="ANIY01004182">
    <property type="protein sequence ID" value="ETP31110.1"/>
    <property type="molecule type" value="Genomic_DNA"/>
</dbReference>
<protein>
    <submittedName>
        <fullName evidence="1">Uncharacterized protein</fullName>
    </submittedName>
</protein>
<dbReference type="Proteomes" id="UP000018948">
    <property type="component" value="Unassembled WGS sequence"/>
</dbReference>
<dbReference type="OrthoDB" id="127170at2759"/>
<sequence length="154" mass="17561">MVHPTRATCLAAFNDMFKTIHVDEKLFYTEVRRRYYLLPGKAVPHRHVRSKRYITKVMMLAAVARPRWDPESGTYFDGKLSISPFVERKPAVPSSQRRPAETTLHVPLRCQPPNSPDLNCLGLSLFSAIQARQQLLSPKKIDELLDAVTDSSWA</sequence>